<dbReference type="GO" id="GO:0046872">
    <property type="term" value="F:metal ion binding"/>
    <property type="evidence" value="ECO:0007669"/>
    <property type="project" value="UniProtKB-KW"/>
</dbReference>
<name>W4L7F0_9BACT</name>
<organism evidence="3 4">
    <name type="scientific">Candidatus Entotheonella gemina</name>
    <dbReference type="NCBI Taxonomy" id="1429439"/>
    <lineage>
        <taxon>Bacteria</taxon>
        <taxon>Pseudomonadati</taxon>
        <taxon>Nitrospinota/Tectimicrobiota group</taxon>
        <taxon>Candidatus Tectimicrobiota</taxon>
        <taxon>Candidatus Entotheonellia</taxon>
        <taxon>Candidatus Entotheonellales</taxon>
        <taxon>Candidatus Entotheonellaceae</taxon>
        <taxon>Candidatus Entotheonella</taxon>
    </lineage>
</organism>
<protein>
    <recommendedName>
        <fullName evidence="2">Mandelate racemase/muconate lactonizing enzyme C-terminal domain-containing protein</fullName>
    </recommendedName>
</protein>
<accession>W4L7F0</accession>
<sequence length="212" mass="23798">CTPGWPELNADKTVIDALRNQLQAFREGAGPDVGILLDLNFNFKTEGYLRVVRALDDLGLFWFEIDLYDPASLRRIRDAVQTPIASCESLFGLRGFKPYFEHYSMDVAIIDVPWNGIWQSMKIAAMAEAYEVNCAPHNFYGNLSTLMSAHLCAAIPNFRIMEIDIDDVPWKDDILTDVPEIENGELKVPSAPGWGAELNEEVIRAHPPTMAI</sequence>
<dbReference type="PANTHER" id="PTHR48073:SF2">
    <property type="entry name" value="O-SUCCINYLBENZOATE SYNTHASE"/>
    <property type="match status" value="1"/>
</dbReference>
<evidence type="ECO:0000313" key="4">
    <source>
        <dbReference type="Proteomes" id="UP000019140"/>
    </source>
</evidence>
<dbReference type="Proteomes" id="UP000019140">
    <property type="component" value="Unassembled WGS sequence"/>
</dbReference>
<keyword evidence="4" id="KW-1185">Reference proteome</keyword>
<comment type="caution">
    <text evidence="3">The sequence shown here is derived from an EMBL/GenBank/DDBJ whole genome shotgun (WGS) entry which is preliminary data.</text>
</comment>
<proteinExistence type="predicted"/>
<dbReference type="Pfam" id="PF13378">
    <property type="entry name" value="MR_MLE_C"/>
    <property type="match status" value="1"/>
</dbReference>
<dbReference type="InterPro" id="IPR029065">
    <property type="entry name" value="Enolase_C-like"/>
</dbReference>
<dbReference type="Gene3D" id="3.20.20.120">
    <property type="entry name" value="Enolase-like C-terminal domain"/>
    <property type="match status" value="1"/>
</dbReference>
<feature type="domain" description="Mandelate racemase/muconate lactonizing enzyme C-terminal" evidence="2">
    <location>
        <begin position="6"/>
        <end position="83"/>
    </location>
</feature>
<reference evidence="3 4" key="1">
    <citation type="journal article" date="2014" name="Nature">
        <title>An environmental bacterial taxon with a large and distinct metabolic repertoire.</title>
        <authorList>
            <person name="Wilson M.C."/>
            <person name="Mori T."/>
            <person name="Ruckert C."/>
            <person name="Uria A.R."/>
            <person name="Helf M.J."/>
            <person name="Takada K."/>
            <person name="Gernert C."/>
            <person name="Steffens U.A."/>
            <person name="Heycke N."/>
            <person name="Schmitt S."/>
            <person name="Rinke C."/>
            <person name="Helfrich E.J."/>
            <person name="Brachmann A.O."/>
            <person name="Gurgui C."/>
            <person name="Wakimoto T."/>
            <person name="Kracht M."/>
            <person name="Crusemann M."/>
            <person name="Hentschel U."/>
            <person name="Abe I."/>
            <person name="Matsunaga S."/>
            <person name="Kalinowski J."/>
            <person name="Takeyama H."/>
            <person name="Piel J."/>
        </authorList>
    </citation>
    <scope>NUCLEOTIDE SEQUENCE [LARGE SCALE GENOMIC DNA]</scope>
    <source>
        <strain evidence="4">TSY2</strain>
    </source>
</reference>
<evidence type="ECO:0000313" key="3">
    <source>
        <dbReference type="EMBL" id="ETW94003.1"/>
    </source>
</evidence>
<dbReference type="CDD" id="cd03316">
    <property type="entry name" value="MR_like"/>
    <property type="match status" value="1"/>
</dbReference>
<evidence type="ECO:0000256" key="1">
    <source>
        <dbReference type="ARBA" id="ARBA00022723"/>
    </source>
</evidence>
<dbReference type="InterPro" id="IPR013342">
    <property type="entry name" value="Mandelate_racemase_C"/>
</dbReference>
<dbReference type="SFLD" id="SFLDS00001">
    <property type="entry name" value="Enolase"/>
    <property type="match status" value="1"/>
</dbReference>
<dbReference type="EMBL" id="AZHX01002539">
    <property type="protein sequence ID" value="ETW94003.1"/>
    <property type="molecule type" value="Genomic_DNA"/>
</dbReference>
<dbReference type="PANTHER" id="PTHR48073">
    <property type="entry name" value="O-SUCCINYLBENZOATE SYNTHASE-RELATED"/>
    <property type="match status" value="1"/>
</dbReference>
<feature type="non-terminal residue" evidence="3">
    <location>
        <position position="1"/>
    </location>
</feature>
<dbReference type="AlphaFoldDB" id="W4L7F0"/>
<dbReference type="InterPro" id="IPR036849">
    <property type="entry name" value="Enolase-like_C_sf"/>
</dbReference>
<dbReference type="HOGENOM" id="CLU_1296749_0_0_7"/>
<gene>
    <name evidence="3" type="ORF">ETSY2_50450</name>
</gene>
<dbReference type="SMART" id="SM00922">
    <property type="entry name" value="MR_MLE"/>
    <property type="match status" value="1"/>
</dbReference>
<dbReference type="SUPFAM" id="SSF51604">
    <property type="entry name" value="Enolase C-terminal domain-like"/>
    <property type="match status" value="1"/>
</dbReference>
<keyword evidence="1" id="KW-0479">Metal-binding</keyword>
<evidence type="ECO:0000259" key="2">
    <source>
        <dbReference type="SMART" id="SM00922"/>
    </source>
</evidence>